<sequence>MPRALTVAACLVAAALPAQAAFVVDQVQVRREGDAAVLALQFATEVQFQRQIATAAGDTVLIVYQLVSTTNREIGPGSQLLALDHLKGLDRLRLTDEPGQADRERRIVLRLGEPGTVRVRQGADNRAIEILLPGRGERLAGAASAPPARPAPVASAAASGDSEVQAKALLDNATQAMAAGSHRLALDGLNALLDLPPNASTRPAQAMAGDAWLALGDTRRARAEYETFLRLYPQGEDSDRVRQRLATMPAEAAKPETPTTVAEPERRDDTTLDASVALNWYGGNGQLRSQDFQDSPIAGLPPTVGEAQFTSDRASQVVGAADLSWRRRTDDQDQRVVFRNAYTRDLERPEKSRNRLSAAYVDHRALKAGWGVRLGRQSPTGGGVMGRFDGVQGYVTPIGKLRLGAVAGVPAEQLFDTQRHFYGLRLEQDRVVGALGGSLYAIEQRIDGEVDRRAVGLDLRWFSGGTSVFSQFDYDVAFGATNAVSVQGTHVAEDNTVYTLLYDRRALAPLSLGNALTFEDPAQPGVIFTRIAPRLANTTVAVLREQIVALTPMVTQAQAGVTRPLSPHWTVGASLGLTNTGAIPPVPDVPGFETGRPATGDIVSATAQLIGLNLLSDRDTHVGVITTIRSPQLDGLLLAYNQSAWWWSDWQVEPSLQYYRDRTPEGSRSERWTPGLRVTYRGWKKVALETALTYEIGSATRVLTDPSGNMPPTSTRESSRRASYALGARVEF</sequence>
<dbReference type="AlphaFoldDB" id="A0A437JQ43"/>
<reference evidence="2 3" key="1">
    <citation type="submission" date="2019-01" db="EMBL/GenBank/DDBJ databases">
        <authorList>
            <person name="Chen W.-M."/>
        </authorList>
    </citation>
    <scope>NUCLEOTIDE SEQUENCE [LARGE SCALE GENOMIC DNA]</scope>
    <source>
        <strain evidence="2 3">ICH-3</strain>
    </source>
</reference>
<organism evidence="2 3">
    <name type="scientific">Rubrivivax albus</name>
    <dbReference type="NCBI Taxonomy" id="2499835"/>
    <lineage>
        <taxon>Bacteria</taxon>
        <taxon>Pseudomonadati</taxon>
        <taxon>Pseudomonadota</taxon>
        <taxon>Betaproteobacteria</taxon>
        <taxon>Burkholderiales</taxon>
        <taxon>Sphaerotilaceae</taxon>
        <taxon>Rubrivivax</taxon>
    </lineage>
</organism>
<keyword evidence="1" id="KW-0732">Signal</keyword>
<dbReference type="InterPro" id="IPR011990">
    <property type="entry name" value="TPR-like_helical_dom_sf"/>
</dbReference>
<feature type="chain" id="PRO_5019193560" evidence="1">
    <location>
        <begin position="21"/>
        <end position="732"/>
    </location>
</feature>
<keyword evidence="3" id="KW-1185">Reference proteome</keyword>
<protein>
    <submittedName>
        <fullName evidence="2">Outer membrane protein assembly factor BamD</fullName>
    </submittedName>
</protein>
<comment type="caution">
    <text evidence="2">The sequence shown here is derived from an EMBL/GenBank/DDBJ whole genome shotgun (WGS) entry which is preliminary data.</text>
</comment>
<dbReference type="Gene3D" id="1.25.40.10">
    <property type="entry name" value="Tetratricopeptide repeat domain"/>
    <property type="match status" value="1"/>
</dbReference>
<evidence type="ECO:0000313" key="3">
    <source>
        <dbReference type="Proteomes" id="UP000288178"/>
    </source>
</evidence>
<accession>A0A437JQ43</accession>
<evidence type="ECO:0000313" key="2">
    <source>
        <dbReference type="EMBL" id="RVT48962.1"/>
    </source>
</evidence>
<dbReference type="EMBL" id="SACT01000009">
    <property type="protein sequence ID" value="RVT48962.1"/>
    <property type="molecule type" value="Genomic_DNA"/>
</dbReference>
<dbReference type="Proteomes" id="UP000288178">
    <property type="component" value="Unassembled WGS sequence"/>
</dbReference>
<gene>
    <name evidence="2" type="primary">bamD</name>
    <name evidence="2" type="ORF">ENE75_21680</name>
</gene>
<feature type="signal peptide" evidence="1">
    <location>
        <begin position="1"/>
        <end position="20"/>
    </location>
</feature>
<proteinExistence type="predicted"/>
<name>A0A437JQ43_9BURK</name>
<evidence type="ECO:0000256" key="1">
    <source>
        <dbReference type="SAM" id="SignalP"/>
    </source>
</evidence>